<evidence type="ECO:0000259" key="2">
    <source>
        <dbReference type="PROSITE" id="PS51208"/>
    </source>
</evidence>
<dbReference type="AlphaFoldDB" id="A0A7Y9VTK2"/>
<evidence type="ECO:0000256" key="1">
    <source>
        <dbReference type="SAM" id="SignalP"/>
    </source>
</evidence>
<accession>A0A7Y9VTK2</accession>
<dbReference type="RefSeq" id="WP_257030794.1">
    <property type="nucleotide sequence ID" value="NZ_JACCAT010000001.1"/>
</dbReference>
<dbReference type="InterPro" id="IPR005546">
    <property type="entry name" value="Autotransporte_beta"/>
</dbReference>
<name>A0A7Y9VTK2_9PSED</name>
<feature type="domain" description="Autotransporter" evidence="2">
    <location>
        <begin position="530"/>
        <end position="802"/>
    </location>
</feature>
<dbReference type="InterPro" id="IPR036709">
    <property type="entry name" value="Autotransporte_beta_dom_sf"/>
</dbReference>
<dbReference type="PROSITE" id="PS51208">
    <property type="entry name" value="AUTOTRANSPORTER"/>
    <property type="match status" value="1"/>
</dbReference>
<feature type="chain" id="PRO_5030946848" evidence="1">
    <location>
        <begin position="18"/>
        <end position="802"/>
    </location>
</feature>
<evidence type="ECO:0000313" key="3">
    <source>
        <dbReference type="EMBL" id="NYH08292.1"/>
    </source>
</evidence>
<comment type="caution">
    <text evidence="3">The sequence shown here is derived from an EMBL/GenBank/DDBJ whole genome shotgun (WGS) entry which is preliminary data.</text>
</comment>
<proteinExistence type="predicted"/>
<keyword evidence="1" id="KW-0732">Signal</keyword>
<organism evidence="3 4">
    <name type="scientific">Pseudomonas moraviensis</name>
    <dbReference type="NCBI Taxonomy" id="321662"/>
    <lineage>
        <taxon>Bacteria</taxon>
        <taxon>Pseudomonadati</taxon>
        <taxon>Pseudomonadota</taxon>
        <taxon>Gammaproteobacteria</taxon>
        <taxon>Pseudomonadales</taxon>
        <taxon>Pseudomonadaceae</taxon>
        <taxon>Pseudomonas</taxon>
    </lineage>
</organism>
<sequence>MKTARLRHSLLALSVVAAITHMPLGHTDTLDYDLSSGPLISVDRYYDFLNFVGTANVVQTSPSAVTSAVQITRPLANHDVTNKAQITIDGATHGVGIGLYPGGVSWSKINYNLFNRGTIDVNGLANSGDSTGFLVEGVQIGGNFSNERGARINVSGNRATGVSLTGVKLTYGVTNYGSITASGTGARGIYLENTTQSMPVYNEGTIRATGSGAEGLTLNGASVVPRPGVNTNSVVNSGTLSGESIGVHVSNQPVGSAMFSIRQFLGVIEGGKAAIQVDDGQAYFHWGSGDVKGDLLGLSGVTIDGEAGFSGSTIKSGYVTVQEGTLTLLQPHTTIIGDLDMEEADSVIAMSVGNDTDINRPVLTVTGTTEIEPGGHLQLQARSSDFRTAAGGNRYTLISSGTLIGGQNLAVESTSALLEVKSYGVEGNDVKALVSTRSEEVVVENTLDAGGSSNGAKAVGRLSSGLMSRLDETDPVFQAFANASTDAQLARLSEVLGPDVSRGVIHAVTNSQALVSGVINDRSSRARTAGVATDKGVWLQALSSDANQDERRGVSGYDADSHGIAVGADGQLNADLAVGLAYSYLDTDVKSGRGNKTQVTGHALTLYGNWTHDNWFVDSSLMYGWNDNESKRYIAGTRAKGDYDSNVFGVSALAGYTVRLMPDVVLEPQVGARYANVSMDSYREKGSSASLNVGSQRYEVGEMGVGARLAAAFDLGTGSLEPEAKLMAWHDVIGDKTGTTSSFVLGGDSFTSRGTTPVRDSYELGLGANYRMGAWSVGGSYNYVTASGFNADGFTAKVRYAF</sequence>
<dbReference type="Pfam" id="PF03797">
    <property type="entry name" value="Autotransporter"/>
    <property type="match status" value="1"/>
</dbReference>
<feature type="signal peptide" evidence="1">
    <location>
        <begin position="1"/>
        <end position="17"/>
    </location>
</feature>
<dbReference type="GO" id="GO:0019867">
    <property type="term" value="C:outer membrane"/>
    <property type="evidence" value="ECO:0007669"/>
    <property type="project" value="InterPro"/>
</dbReference>
<dbReference type="EMBL" id="JACCAT010000001">
    <property type="protein sequence ID" value="NYH08292.1"/>
    <property type="molecule type" value="Genomic_DNA"/>
</dbReference>
<evidence type="ECO:0000313" key="4">
    <source>
        <dbReference type="Proteomes" id="UP000553035"/>
    </source>
</evidence>
<dbReference type="InterPro" id="IPR006315">
    <property type="entry name" value="OM_autotransptr_brl_dom"/>
</dbReference>
<dbReference type="SUPFAM" id="SSF103515">
    <property type="entry name" value="Autotransporter"/>
    <property type="match status" value="1"/>
</dbReference>
<dbReference type="Proteomes" id="UP000553035">
    <property type="component" value="Unassembled WGS sequence"/>
</dbReference>
<dbReference type="NCBIfam" id="TIGR01414">
    <property type="entry name" value="autotrans_barl"/>
    <property type="match status" value="1"/>
</dbReference>
<reference evidence="3 4" key="1">
    <citation type="submission" date="2020-07" db="EMBL/GenBank/DDBJ databases">
        <title>Exploring microbial biodiversity for novel pathways involved in the catabolism of aromatic compounds derived from lignin.</title>
        <authorList>
            <person name="Elkins J."/>
        </authorList>
    </citation>
    <scope>NUCLEOTIDE SEQUENCE [LARGE SCALE GENOMIC DNA]</scope>
    <source>
        <strain evidence="3 4">VanB</strain>
    </source>
</reference>
<dbReference type="SMART" id="SM00869">
    <property type="entry name" value="Autotransporter"/>
    <property type="match status" value="1"/>
</dbReference>
<protein>
    <submittedName>
        <fullName evidence="3">Outer membrane autotransporter protein</fullName>
    </submittedName>
</protein>
<dbReference type="Gene3D" id="2.40.128.130">
    <property type="entry name" value="Autotransporter beta-domain"/>
    <property type="match status" value="1"/>
</dbReference>
<gene>
    <name evidence="3" type="ORF">GGI52_001335</name>
</gene>